<dbReference type="EMBL" id="LACI01001973">
    <property type="protein sequence ID" value="KJU83260.1"/>
    <property type="molecule type" value="Genomic_DNA"/>
</dbReference>
<sequence length="92" mass="10739">MKLKKLLVDSELIDDHLYREQALKDILDSDNVSTGQRHISLVDMVIRYILSDEKIHAINYLATFNIDDFIDVCEERKISILHYKIGPSYSSR</sequence>
<reference evidence="1 2" key="1">
    <citation type="submission" date="2015-02" db="EMBL/GenBank/DDBJ databases">
        <title>Single-cell genomics of uncultivated deep-branching MTB reveals a conserved set of magnetosome genes.</title>
        <authorList>
            <person name="Kolinko S."/>
            <person name="Richter M."/>
            <person name="Glockner F.O."/>
            <person name="Brachmann A."/>
            <person name="Schuler D."/>
        </authorList>
    </citation>
    <scope>NUCLEOTIDE SEQUENCE [LARGE SCALE GENOMIC DNA]</scope>
    <source>
        <strain evidence="1">TM-1</strain>
    </source>
</reference>
<proteinExistence type="predicted"/>
<dbReference type="Proteomes" id="UP000033423">
    <property type="component" value="Unassembled WGS sequence"/>
</dbReference>
<evidence type="ECO:0000313" key="2">
    <source>
        <dbReference type="Proteomes" id="UP000033423"/>
    </source>
</evidence>
<dbReference type="AlphaFoldDB" id="A0A0F3GMW3"/>
<evidence type="ECO:0000313" key="1">
    <source>
        <dbReference type="EMBL" id="KJU83260.1"/>
    </source>
</evidence>
<accession>A0A0F3GMW3</accession>
<gene>
    <name evidence="1" type="ORF">MBAV_004554</name>
</gene>
<protein>
    <submittedName>
        <fullName evidence="1">Uncharacterized protein</fullName>
    </submittedName>
</protein>
<organism evidence="1 2">
    <name type="scientific">Candidatus Magnetobacterium bavaricum</name>
    <dbReference type="NCBI Taxonomy" id="29290"/>
    <lineage>
        <taxon>Bacteria</taxon>
        <taxon>Pseudomonadati</taxon>
        <taxon>Nitrospirota</taxon>
        <taxon>Thermodesulfovibrionia</taxon>
        <taxon>Thermodesulfovibrionales</taxon>
        <taxon>Candidatus Magnetobacteriaceae</taxon>
        <taxon>Candidatus Magnetobacterium</taxon>
    </lineage>
</organism>
<name>A0A0F3GMW3_9BACT</name>
<keyword evidence="2" id="KW-1185">Reference proteome</keyword>
<comment type="caution">
    <text evidence="1">The sequence shown here is derived from an EMBL/GenBank/DDBJ whole genome shotgun (WGS) entry which is preliminary data.</text>
</comment>